<dbReference type="InterPro" id="IPR002919">
    <property type="entry name" value="TIL_dom"/>
</dbReference>
<evidence type="ECO:0000256" key="4">
    <source>
        <dbReference type="SAM" id="SignalP"/>
    </source>
</evidence>
<name>A0A7M7QMH9_NASVI</name>
<feature type="chain" id="PRO_5033913690" description="TIL domain-containing protein" evidence="4">
    <location>
        <begin position="24"/>
        <end position="83"/>
    </location>
</feature>
<sequence>MSKLVVLCLLVLCISASLIDVDAESHHYCPKPNQEWTTCGSACPPICDDKEPKMCTLQCVIGCQCKRGYLLNSDGKCVKPEDC</sequence>
<dbReference type="EnsemblMetazoa" id="XM_031920761">
    <property type="protein sequence ID" value="XP_031776621"/>
    <property type="gene ID" value="LOC100122675"/>
</dbReference>
<keyword evidence="7" id="KW-1185">Reference proteome</keyword>
<dbReference type="PANTHER" id="PTHR23259">
    <property type="entry name" value="RIDDLE"/>
    <property type="match status" value="1"/>
</dbReference>
<keyword evidence="3" id="KW-1015">Disulfide bond</keyword>
<dbReference type="OrthoDB" id="6236007at2759"/>
<dbReference type="InterPro" id="IPR051368">
    <property type="entry name" value="SerProtInhib-TIL_Domain"/>
</dbReference>
<dbReference type="EnsemblMetazoa" id="XM_032596017">
    <property type="protein sequence ID" value="XP_032451908"/>
    <property type="gene ID" value="LOC100122675"/>
</dbReference>
<dbReference type="InParanoid" id="A0A7M7QMH9"/>
<feature type="signal peptide" evidence="4">
    <location>
        <begin position="1"/>
        <end position="23"/>
    </location>
</feature>
<dbReference type="EnsemblMetazoa" id="XM_032596016">
    <property type="protein sequence ID" value="XP_032451907"/>
    <property type="gene ID" value="LOC100122675"/>
</dbReference>
<evidence type="ECO:0000313" key="6">
    <source>
        <dbReference type="EnsemblMetazoa" id="XP_032451907"/>
    </source>
</evidence>
<dbReference type="GO" id="GO:0030414">
    <property type="term" value="F:peptidase inhibitor activity"/>
    <property type="evidence" value="ECO:0007669"/>
    <property type="project" value="UniProtKB-KW"/>
</dbReference>
<keyword evidence="4" id="KW-0732">Signal</keyword>
<organism evidence="6 7">
    <name type="scientific">Nasonia vitripennis</name>
    <name type="common">Parasitic wasp</name>
    <dbReference type="NCBI Taxonomy" id="7425"/>
    <lineage>
        <taxon>Eukaryota</taxon>
        <taxon>Metazoa</taxon>
        <taxon>Ecdysozoa</taxon>
        <taxon>Arthropoda</taxon>
        <taxon>Hexapoda</taxon>
        <taxon>Insecta</taxon>
        <taxon>Pterygota</taxon>
        <taxon>Neoptera</taxon>
        <taxon>Endopterygota</taxon>
        <taxon>Hymenoptera</taxon>
        <taxon>Apocrita</taxon>
        <taxon>Proctotrupomorpha</taxon>
        <taxon>Chalcidoidea</taxon>
        <taxon>Pteromalidae</taxon>
        <taxon>Pteromalinae</taxon>
        <taxon>Nasonia</taxon>
    </lineage>
</organism>
<dbReference type="Pfam" id="PF01826">
    <property type="entry name" value="TIL"/>
    <property type="match status" value="1"/>
</dbReference>
<dbReference type="KEGG" id="nvi:100122675"/>
<proteinExistence type="inferred from homology"/>
<evidence type="ECO:0000256" key="1">
    <source>
        <dbReference type="ARBA" id="ARBA00007611"/>
    </source>
</evidence>
<dbReference type="PANTHER" id="PTHR23259:SF70">
    <property type="entry name" value="ACCESSORY GLAND PROTEIN ACP62F-RELATED"/>
    <property type="match status" value="1"/>
</dbReference>
<reference evidence="6" key="1">
    <citation type="submission" date="2021-01" db="UniProtKB">
        <authorList>
            <consortium name="EnsemblMetazoa"/>
        </authorList>
    </citation>
    <scope>IDENTIFICATION</scope>
</reference>
<gene>
    <name evidence="6" type="primary">100122675</name>
</gene>
<evidence type="ECO:0000256" key="2">
    <source>
        <dbReference type="ARBA" id="ARBA00022690"/>
    </source>
</evidence>
<keyword evidence="2" id="KW-0646">Protease inhibitor</keyword>
<accession>A0A7M7QMH9</accession>
<dbReference type="EnsemblMetazoa" id="XM_008217119">
    <property type="protein sequence ID" value="XP_008215341"/>
    <property type="gene ID" value="LOC100122675"/>
</dbReference>
<dbReference type="FunCoup" id="A0A7M7QMH9">
    <property type="interactions" value="28"/>
</dbReference>
<dbReference type="SMR" id="A0A7M7QMH9"/>
<evidence type="ECO:0000313" key="7">
    <source>
        <dbReference type="Proteomes" id="UP000002358"/>
    </source>
</evidence>
<evidence type="ECO:0000256" key="3">
    <source>
        <dbReference type="ARBA" id="ARBA00023157"/>
    </source>
</evidence>
<dbReference type="Gene3D" id="2.10.25.10">
    <property type="entry name" value="Laminin"/>
    <property type="match status" value="1"/>
</dbReference>
<dbReference type="SUPFAM" id="SSF57567">
    <property type="entry name" value="Serine protease inhibitors"/>
    <property type="match status" value="1"/>
</dbReference>
<dbReference type="CDD" id="cd19941">
    <property type="entry name" value="TIL"/>
    <property type="match status" value="1"/>
</dbReference>
<protein>
    <recommendedName>
        <fullName evidence="5">TIL domain-containing protein</fullName>
    </recommendedName>
</protein>
<dbReference type="AlphaFoldDB" id="A0A7M7QMH9"/>
<dbReference type="InterPro" id="IPR036084">
    <property type="entry name" value="Ser_inhib-like_sf"/>
</dbReference>
<dbReference type="EnsemblMetazoa" id="XM_001607319">
    <property type="protein sequence ID" value="XP_001607369"/>
    <property type="gene ID" value="LOC100122675"/>
</dbReference>
<comment type="similarity">
    <text evidence="1">Belongs to the serine protease inhibitor-like (TIL domain-containing) family.</text>
</comment>
<dbReference type="OMA" id="QTINACD"/>
<feature type="domain" description="TIL" evidence="5">
    <location>
        <begin position="31"/>
        <end position="83"/>
    </location>
</feature>
<evidence type="ECO:0000259" key="5">
    <source>
        <dbReference type="Pfam" id="PF01826"/>
    </source>
</evidence>
<dbReference type="Proteomes" id="UP000002358">
    <property type="component" value="Chromosome 1"/>
</dbReference>